<dbReference type="AlphaFoldDB" id="A0A662YK80"/>
<dbReference type="Proteomes" id="UP000289886">
    <property type="component" value="Unassembled WGS sequence"/>
</dbReference>
<reference evidence="2 3" key="1">
    <citation type="submission" date="2019-01" db="EMBL/GenBank/DDBJ databases">
        <title>Draft Genome and Complete Hox-Cluster Characterization of the Sterlet Sturgeon (Acipenser ruthenus).</title>
        <authorList>
            <person name="Wei Q."/>
        </authorList>
    </citation>
    <scope>NUCLEOTIDE SEQUENCE [LARGE SCALE GENOMIC DNA]</scope>
    <source>
        <strain evidence="2">WHYD16114868_AA</strain>
        <tissue evidence="2">Blood</tissue>
    </source>
</reference>
<feature type="compositionally biased region" description="Polar residues" evidence="1">
    <location>
        <begin position="32"/>
        <end position="43"/>
    </location>
</feature>
<name>A0A662YK80_ACIRT</name>
<dbReference type="EMBL" id="SCEB01001236">
    <property type="protein sequence ID" value="RXM97150.1"/>
    <property type="molecule type" value="Genomic_DNA"/>
</dbReference>
<gene>
    <name evidence="2" type="ORF">EOD39_14793</name>
</gene>
<feature type="region of interest" description="Disordered" evidence="1">
    <location>
        <begin position="1"/>
        <end position="66"/>
    </location>
</feature>
<comment type="caution">
    <text evidence="2">The sequence shown here is derived from an EMBL/GenBank/DDBJ whole genome shotgun (WGS) entry which is preliminary data.</text>
</comment>
<sequence>MTATKPSPARHKITEPETAPPPQAKDSRDQPNLDSNQPNQPNQRARARNQGFATPAQPPPRPGEDATLAAVTTVWHQLREVLLEYHNSFATSSEGAGRTHMIQHHIETAEAAPIKLQPYYFKMLFV</sequence>
<organism evidence="2 3">
    <name type="scientific">Acipenser ruthenus</name>
    <name type="common">Sterlet sturgeon</name>
    <dbReference type="NCBI Taxonomy" id="7906"/>
    <lineage>
        <taxon>Eukaryota</taxon>
        <taxon>Metazoa</taxon>
        <taxon>Chordata</taxon>
        <taxon>Craniata</taxon>
        <taxon>Vertebrata</taxon>
        <taxon>Euteleostomi</taxon>
        <taxon>Actinopterygii</taxon>
        <taxon>Chondrostei</taxon>
        <taxon>Acipenseriformes</taxon>
        <taxon>Acipenseridae</taxon>
        <taxon>Acipenser</taxon>
    </lineage>
</organism>
<evidence type="ECO:0000313" key="2">
    <source>
        <dbReference type="EMBL" id="RXM97150.1"/>
    </source>
</evidence>
<accession>A0A662YK80</accession>
<keyword evidence="3" id="KW-1185">Reference proteome</keyword>
<evidence type="ECO:0000313" key="3">
    <source>
        <dbReference type="Proteomes" id="UP000289886"/>
    </source>
</evidence>
<evidence type="ECO:0000256" key="1">
    <source>
        <dbReference type="SAM" id="MobiDB-lite"/>
    </source>
</evidence>
<protein>
    <submittedName>
        <fullName evidence="2">Uncharacterized protein</fullName>
    </submittedName>
</protein>
<proteinExistence type="predicted"/>